<feature type="transmembrane region" description="Helical" evidence="1">
    <location>
        <begin position="92"/>
        <end position="113"/>
    </location>
</feature>
<name>A0A7L5E4X5_9SPHI</name>
<dbReference type="KEGG" id="mrob:HH214_18195"/>
<keyword evidence="1" id="KW-0472">Membrane</keyword>
<protein>
    <submittedName>
        <fullName evidence="2">MFS transporter</fullName>
    </submittedName>
</protein>
<feature type="transmembrane region" description="Helical" evidence="1">
    <location>
        <begin position="28"/>
        <end position="46"/>
    </location>
</feature>
<accession>A0A7L5E4X5</accession>
<evidence type="ECO:0000313" key="3">
    <source>
        <dbReference type="Proteomes" id="UP000503278"/>
    </source>
</evidence>
<feature type="transmembrane region" description="Helical" evidence="1">
    <location>
        <begin position="58"/>
        <end position="80"/>
    </location>
</feature>
<keyword evidence="1" id="KW-1133">Transmembrane helix</keyword>
<dbReference type="EMBL" id="CP051682">
    <property type="protein sequence ID" value="QJD97668.1"/>
    <property type="molecule type" value="Genomic_DNA"/>
</dbReference>
<reference evidence="2 3" key="1">
    <citation type="submission" date="2020-04" db="EMBL/GenBank/DDBJ databases">
        <title>Genome sequencing of novel species.</title>
        <authorList>
            <person name="Heo J."/>
            <person name="Kim S.-J."/>
            <person name="Kim J.-S."/>
            <person name="Hong S.-B."/>
            <person name="Kwon S.-W."/>
        </authorList>
    </citation>
    <scope>NUCLEOTIDE SEQUENCE [LARGE SCALE GENOMIC DNA]</scope>
    <source>
        <strain evidence="2 3">F39-2</strain>
    </source>
</reference>
<keyword evidence="3" id="KW-1185">Reference proteome</keyword>
<feature type="transmembrane region" description="Helical" evidence="1">
    <location>
        <begin position="6"/>
        <end position="21"/>
    </location>
</feature>
<sequence>MNLFNIAGIIFGVIISCSMLLQQRPIRLIWIYGFVSLLIFHTWMYFLFGMQGEPSTYFIPLFLHGLGVGLLISPTIIFMVSAVPVQMVDTAAGICLFVRCFGFYASIAFINYFDLLNKGMHMNALKEQITAVNPFVKQTIIKQSKNLIAHGVLKRQAAGAANRLLTKQLTIHAQLSSAMDYFVLITWLLIFTLLIIALFPYINRTVVRFKRNQPAPF</sequence>
<feature type="transmembrane region" description="Helical" evidence="1">
    <location>
        <begin position="181"/>
        <end position="202"/>
    </location>
</feature>
<dbReference type="Proteomes" id="UP000503278">
    <property type="component" value="Chromosome"/>
</dbReference>
<evidence type="ECO:0000256" key="1">
    <source>
        <dbReference type="SAM" id="Phobius"/>
    </source>
</evidence>
<dbReference type="RefSeq" id="WP_169610051.1">
    <property type="nucleotide sequence ID" value="NZ_CP051682.1"/>
</dbReference>
<evidence type="ECO:0000313" key="2">
    <source>
        <dbReference type="EMBL" id="QJD97668.1"/>
    </source>
</evidence>
<dbReference type="AlphaFoldDB" id="A0A7L5E4X5"/>
<organism evidence="2 3">
    <name type="scientific">Mucilaginibacter robiniae</name>
    <dbReference type="NCBI Taxonomy" id="2728022"/>
    <lineage>
        <taxon>Bacteria</taxon>
        <taxon>Pseudomonadati</taxon>
        <taxon>Bacteroidota</taxon>
        <taxon>Sphingobacteriia</taxon>
        <taxon>Sphingobacteriales</taxon>
        <taxon>Sphingobacteriaceae</taxon>
        <taxon>Mucilaginibacter</taxon>
    </lineage>
</organism>
<gene>
    <name evidence="2" type="ORF">HH214_18195</name>
</gene>
<proteinExistence type="predicted"/>
<keyword evidence="1" id="KW-0812">Transmembrane</keyword>